<evidence type="ECO:0008006" key="2">
    <source>
        <dbReference type="Google" id="ProtNLM"/>
    </source>
</evidence>
<gene>
    <name evidence="1" type="ORF">SDC9_99424</name>
</gene>
<sequence>MKKQILLIIAALFSLNIGMRAQDMHYSMYNEAPMLLNPALTGVFDGNHRFVLNYKNQWKNLGAAYNNYDFSYDISFNKGNTTTGFLALGITAFNDVTGDVQFTTTGAVLNIAYQLYLNESSLLGAGIYGGYVQKSLSDENQMWVNQYDGEAGFDPTISSNETFLNMNFGYSDFGAGLNYSFANNTKGLKSNEGIKFDVGVGVQHVTQPAYQFTATSDEVVDMRINAHFRSVIQMGNSNLALVPSFYYAMQGKQKEMLPGLGFRYQLREESKYTGFIKDAYLTLGGHFRTGDAAIAYMLVELNDFAMGVSYDVNVSNLSKFTNSNGGFEFMVRYILKNDNSSRTLL</sequence>
<name>A0A645ASW3_9ZZZZ</name>
<accession>A0A645ASW3</accession>
<evidence type="ECO:0000313" key="1">
    <source>
        <dbReference type="EMBL" id="MPM52664.1"/>
    </source>
</evidence>
<organism evidence="1">
    <name type="scientific">bioreactor metagenome</name>
    <dbReference type="NCBI Taxonomy" id="1076179"/>
    <lineage>
        <taxon>unclassified sequences</taxon>
        <taxon>metagenomes</taxon>
        <taxon>ecological metagenomes</taxon>
    </lineage>
</organism>
<dbReference type="NCBIfam" id="TIGR03519">
    <property type="entry name" value="T9SS_PorP_fam"/>
    <property type="match status" value="1"/>
</dbReference>
<dbReference type="Pfam" id="PF11751">
    <property type="entry name" value="PorP_SprF"/>
    <property type="match status" value="1"/>
</dbReference>
<dbReference type="EMBL" id="VSSQ01013967">
    <property type="protein sequence ID" value="MPM52664.1"/>
    <property type="molecule type" value="Genomic_DNA"/>
</dbReference>
<dbReference type="AlphaFoldDB" id="A0A645ASW3"/>
<protein>
    <recommendedName>
        <fullName evidence="2">Type IX secretion system membrane protein PorP/SprF</fullName>
    </recommendedName>
</protein>
<reference evidence="1" key="1">
    <citation type="submission" date="2019-08" db="EMBL/GenBank/DDBJ databases">
        <authorList>
            <person name="Kucharzyk K."/>
            <person name="Murdoch R.W."/>
            <person name="Higgins S."/>
            <person name="Loffler F."/>
        </authorList>
    </citation>
    <scope>NUCLEOTIDE SEQUENCE</scope>
</reference>
<dbReference type="InterPro" id="IPR019861">
    <property type="entry name" value="PorP/SprF_Bacteroidetes"/>
</dbReference>
<comment type="caution">
    <text evidence="1">The sequence shown here is derived from an EMBL/GenBank/DDBJ whole genome shotgun (WGS) entry which is preliminary data.</text>
</comment>
<proteinExistence type="predicted"/>